<gene>
    <name evidence="2" type="ORF">GCM10012275_48500</name>
</gene>
<dbReference type="EMBL" id="BMMK01000028">
    <property type="protein sequence ID" value="GGM72263.1"/>
    <property type="molecule type" value="Genomic_DNA"/>
</dbReference>
<comment type="caution">
    <text evidence="2">The sequence shown here is derived from an EMBL/GenBank/DDBJ whole genome shotgun (WGS) entry which is preliminary data.</text>
</comment>
<dbReference type="AlphaFoldDB" id="A0A8J3CC27"/>
<accession>A0A8J3CC27</accession>
<reference evidence="2" key="1">
    <citation type="journal article" date="2014" name="Int. J. Syst. Evol. Microbiol.">
        <title>Complete genome sequence of Corynebacterium casei LMG S-19264T (=DSM 44701T), isolated from a smear-ripened cheese.</title>
        <authorList>
            <consortium name="US DOE Joint Genome Institute (JGI-PGF)"/>
            <person name="Walter F."/>
            <person name="Albersmeier A."/>
            <person name="Kalinowski J."/>
            <person name="Ruckert C."/>
        </authorList>
    </citation>
    <scope>NUCLEOTIDE SEQUENCE</scope>
    <source>
        <strain evidence="2">CGMCC 4.5737</strain>
    </source>
</reference>
<name>A0A8J3CC27_9PSEU</name>
<dbReference type="Pfam" id="PF14081">
    <property type="entry name" value="DUF4262"/>
    <property type="match status" value="1"/>
</dbReference>
<organism evidence="2 3">
    <name type="scientific">Longimycelium tulufanense</name>
    <dbReference type="NCBI Taxonomy" id="907463"/>
    <lineage>
        <taxon>Bacteria</taxon>
        <taxon>Bacillati</taxon>
        <taxon>Actinomycetota</taxon>
        <taxon>Actinomycetes</taxon>
        <taxon>Pseudonocardiales</taxon>
        <taxon>Pseudonocardiaceae</taxon>
        <taxon>Longimycelium</taxon>
    </lineage>
</organism>
<sequence length="172" mass="19346">MRVRREGNGHRVRLETELRSRVDSAGYAVLAVFDPEEEAPPLTYSLGVWRSFGVPEVVTVGVDHDLGTALVEEYVCRSRDGERFKPGRPYAGFLDDLPVIFERVSPAHHADWLGSAAVLYPDRAFPMVQLLVPDPLGLWPWQPDAPRDFVQSQPVLTASGRPESWNPEVERQ</sequence>
<evidence type="ECO:0000313" key="2">
    <source>
        <dbReference type="EMBL" id="GGM72263.1"/>
    </source>
</evidence>
<reference evidence="2" key="2">
    <citation type="submission" date="2020-09" db="EMBL/GenBank/DDBJ databases">
        <authorList>
            <person name="Sun Q."/>
            <person name="Zhou Y."/>
        </authorList>
    </citation>
    <scope>NUCLEOTIDE SEQUENCE</scope>
    <source>
        <strain evidence="2">CGMCC 4.5737</strain>
    </source>
</reference>
<keyword evidence="3" id="KW-1185">Reference proteome</keyword>
<feature type="region of interest" description="Disordered" evidence="1">
    <location>
        <begin position="151"/>
        <end position="172"/>
    </location>
</feature>
<protein>
    <recommendedName>
        <fullName evidence="4">DUF4262 domain-containing protein</fullName>
    </recommendedName>
</protein>
<evidence type="ECO:0008006" key="4">
    <source>
        <dbReference type="Google" id="ProtNLM"/>
    </source>
</evidence>
<dbReference type="Proteomes" id="UP000637578">
    <property type="component" value="Unassembled WGS sequence"/>
</dbReference>
<evidence type="ECO:0000256" key="1">
    <source>
        <dbReference type="SAM" id="MobiDB-lite"/>
    </source>
</evidence>
<evidence type="ECO:0000313" key="3">
    <source>
        <dbReference type="Proteomes" id="UP000637578"/>
    </source>
</evidence>
<dbReference type="InterPro" id="IPR025358">
    <property type="entry name" value="DUF4262"/>
</dbReference>
<proteinExistence type="predicted"/>